<dbReference type="Proteomes" id="UP000199531">
    <property type="component" value="Unassembled WGS sequence"/>
</dbReference>
<name>A0A1H8EB93_9BURK</name>
<dbReference type="OrthoDB" id="2168082at2"/>
<sequence length="201" mass="21728">MLATIILSAIALFAVIALMPLRASAHCDTEDGPAVVDGHKALQTGNVNYALKWIFENGEAELRPIFERAIRVRSLGGEAAEVADRHFLENLVRIHRAGEGAGYDGIKPTGTALDPKVIAADAAMLDGNLDPLLALMPAEQHAELRARFDRARASLGYDINDLTAARAHVEDYVSFFKYAEGHDHEHGHGGCGGAHHHHHAH</sequence>
<keyword evidence="1" id="KW-0732">Signal</keyword>
<keyword evidence="3" id="KW-1185">Reference proteome</keyword>
<gene>
    <name evidence="2" type="ORF">SAMN02745977_00628</name>
</gene>
<dbReference type="AlphaFoldDB" id="A0A1H8EB93"/>
<organism evidence="2 3">
    <name type="scientific">Brachymonas denitrificans DSM 15123</name>
    <dbReference type="NCBI Taxonomy" id="1121117"/>
    <lineage>
        <taxon>Bacteria</taxon>
        <taxon>Pseudomonadati</taxon>
        <taxon>Pseudomonadota</taxon>
        <taxon>Betaproteobacteria</taxon>
        <taxon>Burkholderiales</taxon>
        <taxon>Comamonadaceae</taxon>
        <taxon>Brachymonas</taxon>
    </lineage>
</organism>
<evidence type="ECO:0000313" key="3">
    <source>
        <dbReference type="Proteomes" id="UP000199531"/>
    </source>
</evidence>
<dbReference type="Pfam" id="PF20046">
    <property type="entry name" value="DUF6448"/>
    <property type="match status" value="1"/>
</dbReference>
<reference evidence="2 3" key="1">
    <citation type="submission" date="2016-10" db="EMBL/GenBank/DDBJ databases">
        <authorList>
            <person name="de Groot N.N."/>
        </authorList>
    </citation>
    <scope>NUCLEOTIDE SEQUENCE [LARGE SCALE GENOMIC DNA]</scope>
    <source>
        <strain evidence="2 3">DSM 15123</strain>
    </source>
</reference>
<evidence type="ECO:0000313" key="2">
    <source>
        <dbReference type="EMBL" id="SEN16743.1"/>
    </source>
</evidence>
<dbReference type="STRING" id="1121117.SAMN02745977_00628"/>
<feature type="signal peptide" evidence="1">
    <location>
        <begin position="1"/>
        <end position="25"/>
    </location>
</feature>
<evidence type="ECO:0000256" key="1">
    <source>
        <dbReference type="SAM" id="SignalP"/>
    </source>
</evidence>
<accession>A0A1H8EB93</accession>
<protein>
    <submittedName>
        <fullName evidence="2">Uncharacterized protein</fullName>
    </submittedName>
</protein>
<dbReference type="InterPro" id="IPR045613">
    <property type="entry name" value="DUF6448"/>
</dbReference>
<dbReference type="EMBL" id="FOCW01000001">
    <property type="protein sequence ID" value="SEN16743.1"/>
    <property type="molecule type" value="Genomic_DNA"/>
</dbReference>
<feature type="chain" id="PRO_5011445908" evidence="1">
    <location>
        <begin position="26"/>
        <end position="201"/>
    </location>
</feature>
<dbReference type="RefSeq" id="WP_091813721.1">
    <property type="nucleotide sequence ID" value="NZ_FOCW01000001.1"/>
</dbReference>
<proteinExistence type="predicted"/>